<sequence>MLKIWNKYKFQAACVGFVIACALSAWAGYAVAQSACHAATLVLKNQYADEKLQAQQAYSAALADALAKQQAAVQWAQQQGEQLAATRAQLEQRQYELNKEIPHATHQDNQGTTVYNGIGNHSLHLYNRAFGYPAD</sequence>
<proteinExistence type="predicted"/>
<dbReference type="EMBL" id="BK015279">
    <property type="protein sequence ID" value="DAD99299.1"/>
    <property type="molecule type" value="Genomic_DNA"/>
</dbReference>
<reference evidence="1" key="1">
    <citation type="journal article" date="2021" name="Proc. Natl. Acad. Sci. U.S.A.">
        <title>A Catalog of Tens of Thousands of Viruses from Human Metagenomes Reveals Hidden Associations with Chronic Diseases.</title>
        <authorList>
            <person name="Tisza M.J."/>
            <person name="Buck C.B."/>
        </authorList>
    </citation>
    <scope>NUCLEOTIDE SEQUENCE</scope>
    <source>
        <strain evidence="1">CtzUB9</strain>
    </source>
</reference>
<evidence type="ECO:0008006" key="2">
    <source>
        <dbReference type="Google" id="ProtNLM"/>
    </source>
</evidence>
<evidence type="ECO:0000313" key="1">
    <source>
        <dbReference type="EMBL" id="DAD99299.1"/>
    </source>
</evidence>
<protein>
    <recommendedName>
        <fullName evidence="2">Lysis protein</fullName>
    </recommendedName>
</protein>
<organism evidence="1">
    <name type="scientific">Myoviridae sp. ctzUB9</name>
    <dbReference type="NCBI Taxonomy" id="2825213"/>
    <lineage>
        <taxon>Viruses</taxon>
        <taxon>Duplodnaviria</taxon>
        <taxon>Heunggongvirae</taxon>
        <taxon>Uroviricota</taxon>
        <taxon>Caudoviricetes</taxon>
    </lineage>
</organism>
<name>A0A8S5NZB5_9CAUD</name>
<dbReference type="PROSITE" id="PS51257">
    <property type="entry name" value="PROKAR_LIPOPROTEIN"/>
    <property type="match status" value="1"/>
</dbReference>
<accession>A0A8S5NZB5</accession>